<dbReference type="AlphaFoldDB" id="A0AAD5K0N2"/>
<reference evidence="2" key="1">
    <citation type="journal article" date="2022" name="IScience">
        <title>Evolution of zygomycete secretomes and the origins of terrestrial fungal ecologies.</title>
        <authorList>
            <person name="Chang Y."/>
            <person name="Wang Y."/>
            <person name="Mondo S."/>
            <person name="Ahrendt S."/>
            <person name="Andreopoulos W."/>
            <person name="Barry K."/>
            <person name="Beard J."/>
            <person name="Benny G.L."/>
            <person name="Blankenship S."/>
            <person name="Bonito G."/>
            <person name="Cuomo C."/>
            <person name="Desiro A."/>
            <person name="Gervers K.A."/>
            <person name="Hundley H."/>
            <person name="Kuo A."/>
            <person name="LaButti K."/>
            <person name="Lang B.F."/>
            <person name="Lipzen A."/>
            <person name="O'Donnell K."/>
            <person name="Pangilinan J."/>
            <person name="Reynolds N."/>
            <person name="Sandor L."/>
            <person name="Smith M.E."/>
            <person name="Tsang A."/>
            <person name="Grigoriev I.V."/>
            <person name="Stajich J.E."/>
            <person name="Spatafora J.W."/>
        </authorList>
    </citation>
    <scope>NUCLEOTIDE SEQUENCE</scope>
    <source>
        <strain evidence="2">RSA 2281</strain>
    </source>
</reference>
<gene>
    <name evidence="2" type="ORF">BDA99DRAFT_66576</name>
</gene>
<dbReference type="PROSITE" id="PS51257">
    <property type="entry name" value="PROKAR_LIPOPROTEIN"/>
    <property type="match status" value="1"/>
</dbReference>
<comment type="caution">
    <text evidence="2">The sequence shown here is derived from an EMBL/GenBank/DDBJ whole genome shotgun (WGS) entry which is preliminary data.</text>
</comment>
<proteinExistence type="predicted"/>
<keyword evidence="1" id="KW-0732">Signal</keyword>
<sequence>MVKIVTIVAAVLALSSVTFGCDCGQGLNDIIRASTIVSQACGEHNSGSAKSAFSNLENVVQRVCNNAVPVRGRFLEKVSEIRTRVGEGDWNRCAQAAQQLTSIAGDYGRSSACCGRDCGINEGPWSN</sequence>
<keyword evidence="3" id="KW-1185">Reference proteome</keyword>
<name>A0AAD5K0N2_9FUNG</name>
<organism evidence="2 3">
    <name type="scientific">Phascolomyces articulosus</name>
    <dbReference type="NCBI Taxonomy" id="60185"/>
    <lineage>
        <taxon>Eukaryota</taxon>
        <taxon>Fungi</taxon>
        <taxon>Fungi incertae sedis</taxon>
        <taxon>Mucoromycota</taxon>
        <taxon>Mucoromycotina</taxon>
        <taxon>Mucoromycetes</taxon>
        <taxon>Mucorales</taxon>
        <taxon>Lichtheimiaceae</taxon>
        <taxon>Phascolomyces</taxon>
    </lineage>
</organism>
<feature type="chain" id="PRO_5042031172" evidence="1">
    <location>
        <begin position="21"/>
        <end position="127"/>
    </location>
</feature>
<protein>
    <submittedName>
        <fullName evidence="2">Uncharacterized protein</fullName>
    </submittedName>
</protein>
<evidence type="ECO:0000313" key="2">
    <source>
        <dbReference type="EMBL" id="KAI9263406.1"/>
    </source>
</evidence>
<evidence type="ECO:0000313" key="3">
    <source>
        <dbReference type="Proteomes" id="UP001209540"/>
    </source>
</evidence>
<reference evidence="2" key="2">
    <citation type="submission" date="2023-02" db="EMBL/GenBank/DDBJ databases">
        <authorList>
            <consortium name="DOE Joint Genome Institute"/>
            <person name="Mondo S.J."/>
            <person name="Chang Y."/>
            <person name="Wang Y."/>
            <person name="Ahrendt S."/>
            <person name="Andreopoulos W."/>
            <person name="Barry K."/>
            <person name="Beard J."/>
            <person name="Benny G.L."/>
            <person name="Blankenship S."/>
            <person name="Bonito G."/>
            <person name="Cuomo C."/>
            <person name="Desiro A."/>
            <person name="Gervers K.A."/>
            <person name="Hundley H."/>
            <person name="Kuo A."/>
            <person name="LaButti K."/>
            <person name="Lang B.F."/>
            <person name="Lipzen A."/>
            <person name="O'Donnell K."/>
            <person name="Pangilinan J."/>
            <person name="Reynolds N."/>
            <person name="Sandor L."/>
            <person name="Smith M.W."/>
            <person name="Tsang A."/>
            <person name="Grigoriev I.V."/>
            <person name="Stajich J.E."/>
            <person name="Spatafora J.W."/>
        </authorList>
    </citation>
    <scope>NUCLEOTIDE SEQUENCE</scope>
    <source>
        <strain evidence="2">RSA 2281</strain>
    </source>
</reference>
<dbReference type="Proteomes" id="UP001209540">
    <property type="component" value="Unassembled WGS sequence"/>
</dbReference>
<feature type="signal peptide" evidence="1">
    <location>
        <begin position="1"/>
        <end position="20"/>
    </location>
</feature>
<accession>A0AAD5K0N2</accession>
<evidence type="ECO:0000256" key="1">
    <source>
        <dbReference type="SAM" id="SignalP"/>
    </source>
</evidence>
<dbReference type="EMBL" id="JAIXMP010000013">
    <property type="protein sequence ID" value="KAI9263406.1"/>
    <property type="molecule type" value="Genomic_DNA"/>
</dbReference>